<dbReference type="Proteomes" id="UP000053372">
    <property type="component" value="Unassembled WGS sequence"/>
</dbReference>
<keyword evidence="12" id="KW-1185">Reference proteome</keyword>
<evidence type="ECO:0000256" key="1">
    <source>
        <dbReference type="ARBA" id="ARBA00000085"/>
    </source>
</evidence>
<dbReference type="CDD" id="cd00082">
    <property type="entry name" value="HisKA"/>
    <property type="match status" value="1"/>
</dbReference>
<reference evidence="11 12" key="1">
    <citation type="journal article" date="2015" name="Genome Announc.">
        <title>Draft Genome of the Euendolithic (true boring) Cyanobacterium Mastigocoleus testarum strain BC008.</title>
        <authorList>
            <person name="Guida B.S."/>
            <person name="Garcia-Pichel F."/>
        </authorList>
    </citation>
    <scope>NUCLEOTIDE SEQUENCE [LARGE SCALE GENOMIC DNA]</scope>
    <source>
        <strain evidence="11 12">BC008</strain>
    </source>
</reference>
<evidence type="ECO:0000256" key="4">
    <source>
        <dbReference type="ARBA" id="ARBA00022553"/>
    </source>
</evidence>
<dbReference type="Gene3D" id="3.30.565.10">
    <property type="entry name" value="Histidine kinase-like ATPase, C-terminal domain"/>
    <property type="match status" value="1"/>
</dbReference>
<protein>
    <recommendedName>
        <fullName evidence="8">Circadian input-output histidine kinase CikA</fullName>
        <ecNumber evidence="3">2.7.13.3</ecNumber>
    </recommendedName>
</protein>
<dbReference type="SUPFAM" id="SSF47384">
    <property type="entry name" value="Homodimeric domain of signal transducing histidine kinase"/>
    <property type="match status" value="1"/>
</dbReference>
<dbReference type="InterPro" id="IPR036097">
    <property type="entry name" value="HisK_dim/P_sf"/>
</dbReference>
<evidence type="ECO:0000256" key="6">
    <source>
        <dbReference type="ARBA" id="ARBA00022777"/>
    </source>
</evidence>
<dbReference type="Pfam" id="PF00512">
    <property type="entry name" value="HisKA"/>
    <property type="match status" value="1"/>
</dbReference>
<dbReference type="EMBL" id="LMTZ01000167">
    <property type="protein sequence ID" value="KST61958.1"/>
    <property type="molecule type" value="Genomic_DNA"/>
</dbReference>
<dbReference type="GO" id="GO:0006355">
    <property type="term" value="P:regulation of DNA-templated transcription"/>
    <property type="evidence" value="ECO:0007669"/>
    <property type="project" value="InterPro"/>
</dbReference>
<keyword evidence="7" id="KW-0902">Two-component regulatory system</keyword>
<evidence type="ECO:0000256" key="8">
    <source>
        <dbReference type="ARBA" id="ARBA00074306"/>
    </source>
</evidence>
<dbReference type="Pfam" id="PF00360">
    <property type="entry name" value="PHY"/>
    <property type="match status" value="1"/>
</dbReference>
<evidence type="ECO:0000259" key="9">
    <source>
        <dbReference type="PROSITE" id="PS50046"/>
    </source>
</evidence>
<dbReference type="GO" id="GO:0000155">
    <property type="term" value="F:phosphorelay sensor kinase activity"/>
    <property type="evidence" value="ECO:0007669"/>
    <property type="project" value="InterPro"/>
</dbReference>
<dbReference type="InterPro" id="IPR029016">
    <property type="entry name" value="GAF-like_dom_sf"/>
</dbReference>
<dbReference type="SMART" id="SM00387">
    <property type="entry name" value="HATPase_c"/>
    <property type="match status" value="1"/>
</dbReference>
<dbReference type="InterPro" id="IPR036890">
    <property type="entry name" value="HATPase_C_sf"/>
</dbReference>
<dbReference type="PROSITE" id="PS50109">
    <property type="entry name" value="HIS_KIN"/>
    <property type="match status" value="1"/>
</dbReference>
<evidence type="ECO:0000256" key="5">
    <source>
        <dbReference type="ARBA" id="ARBA00022679"/>
    </source>
</evidence>
<dbReference type="Pfam" id="PF02518">
    <property type="entry name" value="HATPase_c"/>
    <property type="match status" value="1"/>
</dbReference>
<dbReference type="InterPro" id="IPR004358">
    <property type="entry name" value="Sig_transdc_His_kin-like_C"/>
</dbReference>
<organism evidence="11 12">
    <name type="scientific">Mastigocoleus testarum BC008</name>
    <dbReference type="NCBI Taxonomy" id="371196"/>
    <lineage>
        <taxon>Bacteria</taxon>
        <taxon>Bacillati</taxon>
        <taxon>Cyanobacteriota</taxon>
        <taxon>Cyanophyceae</taxon>
        <taxon>Nostocales</taxon>
        <taxon>Hapalosiphonaceae</taxon>
        <taxon>Mastigocoleus</taxon>
    </lineage>
</organism>
<dbReference type="PRINTS" id="PR00344">
    <property type="entry name" value="BCTRLSENSOR"/>
</dbReference>
<dbReference type="PROSITE" id="PS50046">
    <property type="entry name" value="PHYTOCHROME_2"/>
    <property type="match status" value="1"/>
</dbReference>
<dbReference type="SMART" id="SM00388">
    <property type="entry name" value="HisKA"/>
    <property type="match status" value="1"/>
</dbReference>
<comment type="similarity">
    <text evidence="2">In the N-terminal section; belongs to the phytochrome family.</text>
</comment>
<gene>
    <name evidence="11" type="ORF">BC008_07845</name>
</gene>
<name>A0A0V7ZCB7_9CYAN</name>
<dbReference type="Gene3D" id="1.10.287.130">
    <property type="match status" value="1"/>
</dbReference>
<dbReference type="PANTHER" id="PTHR43047:SF71">
    <property type="entry name" value="HISTIDINE KINASE CONTAINING CHEY-HOMOLOGOUS RECEIVER DOMAIN-RELATED"/>
    <property type="match status" value="1"/>
</dbReference>
<feature type="domain" description="Histidine kinase" evidence="10">
    <location>
        <begin position="434"/>
        <end position="654"/>
    </location>
</feature>
<keyword evidence="6 11" id="KW-0418">Kinase</keyword>
<dbReference type="FunFam" id="3.30.565.10:FF:000010">
    <property type="entry name" value="Sensor histidine kinase RcsC"/>
    <property type="match status" value="1"/>
</dbReference>
<evidence type="ECO:0000256" key="7">
    <source>
        <dbReference type="ARBA" id="ARBA00023012"/>
    </source>
</evidence>
<dbReference type="Gene3D" id="3.30.450.40">
    <property type="match status" value="2"/>
</dbReference>
<dbReference type="SUPFAM" id="SSF55781">
    <property type="entry name" value="GAF domain-like"/>
    <property type="match status" value="2"/>
</dbReference>
<keyword evidence="5" id="KW-0808">Transferase</keyword>
<evidence type="ECO:0000256" key="3">
    <source>
        <dbReference type="ARBA" id="ARBA00012438"/>
    </source>
</evidence>
<evidence type="ECO:0000256" key="2">
    <source>
        <dbReference type="ARBA" id="ARBA00006402"/>
    </source>
</evidence>
<dbReference type="InterPro" id="IPR013515">
    <property type="entry name" value="Phytochrome_cen-reg"/>
</dbReference>
<proteinExistence type="inferred from homology"/>
<dbReference type="InterPro" id="IPR003661">
    <property type="entry name" value="HisK_dim/P_dom"/>
</dbReference>
<dbReference type="SUPFAM" id="SSF55874">
    <property type="entry name" value="ATPase domain of HSP90 chaperone/DNA topoisomerase II/histidine kinase"/>
    <property type="match status" value="1"/>
</dbReference>
<comment type="caution">
    <text evidence="11">The sequence shown here is derived from an EMBL/GenBank/DDBJ whole genome shotgun (WGS) entry which is preliminary data.</text>
</comment>
<dbReference type="SMART" id="SM00065">
    <property type="entry name" value="GAF"/>
    <property type="match status" value="2"/>
</dbReference>
<sequence>MSHLTTLNRIVSRIRQSLNLQTVLDSTTTEVRRLLKTDRVKIYKFDEQGNGQVVAESINRDRLPSLKGLYFPAGDIPPQARELFVKAKVRSIVNLEEQKIRLLEPSHFLSTSAEELTVEQVRKEPLKKLLQRPVDPCHVEYLNLMGVKSTLVVPILKDKKLWGLLIAHHGKSKRFSQLDLQIIQMITEQLELAISQANLMEDVEANARREKLISDISFRIYLSVETEKILQKVLREVVREIQASGGIVLLTQTLKDKEFLITGSQVQLSFQQWLELFKSAEITNRSKVITDIYQEQKLNKFISAFTNTHIRSILVVPLRYSQEVLGYLAVFRDEINVERVWAGYNDPDKRQQRPRQSFEQWKEMKTAQVPEWSEGDQKLLESLGNHFTMAILQHTLYQREKQQRFLVEEHNRKLQVARTVAETASRLKSEFLSTTNHELRTPIASTLNYLTLLRERLYDNEEELEEYIEAAYTSAENLVNIINNVLDISKIEAGRMQVDLKFIKLQPLLDKQRSLFKAQTIGCNLNFVMKSEVDAIWADENKLQQILINLISNAFKFTREGEIKLEVLRCITSEKPEIQFSVSDTGIGIEPNKQNILFEAFVQADGSIRRRYGGTGLGLTICKNFVELMGGKIWLESPGLNQGTTVTFTLPVNEPLTS</sequence>
<dbReference type="InterPro" id="IPR003018">
    <property type="entry name" value="GAF"/>
</dbReference>
<accession>A0A0V7ZCB7</accession>
<dbReference type="InterPro" id="IPR016132">
    <property type="entry name" value="Phyto_chromo_attachment"/>
</dbReference>
<feature type="domain" description="Phytochrome chromophore attachment site" evidence="9">
    <location>
        <begin position="19"/>
        <end position="189"/>
    </location>
</feature>
<dbReference type="InterPro" id="IPR005467">
    <property type="entry name" value="His_kinase_dom"/>
</dbReference>
<evidence type="ECO:0000259" key="10">
    <source>
        <dbReference type="PROSITE" id="PS50109"/>
    </source>
</evidence>
<dbReference type="EC" id="2.7.13.3" evidence="3"/>
<dbReference type="PANTHER" id="PTHR43047">
    <property type="entry name" value="TWO-COMPONENT HISTIDINE PROTEIN KINASE"/>
    <property type="match status" value="1"/>
</dbReference>
<comment type="catalytic activity">
    <reaction evidence="1">
        <text>ATP + protein L-histidine = ADP + protein N-phospho-L-histidine.</text>
        <dbReference type="EC" id="2.7.13.3"/>
    </reaction>
</comment>
<dbReference type="InterPro" id="IPR003594">
    <property type="entry name" value="HATPase_dom"/>
</dbReference>
<dbReference type="GO" id="GO:0009584">
    <property type="term" value="P:detection of visible light"/>
    <property type="evidence" value="ECO:0007669"/>
    <property type="project" value="InterPro"/>
</dbReference>
<dbReference type="GO" id="GO:0005886">
    <property type="term" value="C:plasma membrane"/>
    <property type="evidence" value="ECO:0007669"/>
    <property type="project" value="TreeGrafter"/>
</dbReference>
<evidence type="ECO:0000313" key="12">
    <source>
        <dbReference type="Proteomes" id="UP000053372"/>
    </source>
</evidence>
<keyword evidence="4" id="KW-0597">Phosphoprotein</keyword>
<dbReference type="GO" id="GO:0009927">
    <property type="term" value="F:histidine phosphotransfer kinase activity"/>
    <property type="evidence" value="ECO:0007669"/>
    <property type="project" value="TreeGrafter"/>
</dbReference>
<dbReference type="CDD" id="cd16922">
    <property type="entry name" value="HATPase_EvgS-ArcB-TorS-like"/>
    <property type="match status" value="1"/>
</dbReference>
<dbReference type="AlphaFoldDB" id="A0A0V7ZCB7"/>
<evidence type="ECO:0000313" key="11">
    <source>
        <dbReference type="EMBL" id="KST61958.1"/>
    </source>
</evidence>
<dbReference type="Pfam" id="PF01590">
    <property type="entry name" value="GAF"/>
    <property type="match status" value="1"/>
</dbReference>